<dbReference type="EMBL" id="CH476615">
    <property type="protein sequence ID" value="EEP77469.1"/>
    <property type="molecule type" value="Genomic_DNA"/>
</dbReference>
<dbReference type="GO" id="GO:0006950">
    <property type="term" value="P:response to stress"/>
    <property type="evidence" value="ECO:0007669"/>
    <property type="project" value="UniProtKB-ARBA"/>
</dbReference>
<evidence type="ECO:0000259" key="18">
    <source>
        <dbReference type="Pfam" id="PF00224"/>
    </source>
</evidence>
<dbReference type="GO" id="GO:0005524">
    <property type="term" value="F:ATP binding"/>
    <property type="evidence" value="ECO:0007669"/>
    <property type="project" value="UniProtKB-KW"/>
</dbReference>
<dbReference type="InterPro" id="IPR036918">
    <property type="entry name" value="Pyrv_Knase_C_sf"/>
</dbReference>
<dbReference type="STRING" id="336963.C4JF96"/>
<dbReference type="GeneID" id="8439131"/>
<evidence type="ECO:0000256" key="7">
    <source>
        <dbReference type="ARBA" id="ARBA00018587"/>
    </source>
</evidence>
<dbReference type="RefSeq" id="XP_002542802.1">
    <property type="nucleotide sequence ID" value="XM_002542756.1"/>
</dbReference>
<dbReference type="Gene3D" id="3.40.1380.20">
    <property type="entry name" value="Pyruvate kinase, C-terminal domain"/>
    <property type="match status" value="1"/>
</dbReference>
<evidence type="ECO:0000259" key="19">
    <source>
        <dbReference type="Pfam" id="PF02887"/>
    </source>
</evidence>
<feature type="domain" description="Pyruvate kinase C-terminal" evidence="19">
    <location>
        <begin position="423"/>
        <end position="545"/>
    </location>
</feature>
<evidence type="ECO:0000256" key="1">
    <source>
        <dbReference type="ARBA" id="ARBA00001946"/>
    </source>
</evidence>
<dbReference type="Pfam" id="PF02887">
    <property type="entry name" value="PK_C"/>
    <property type="match status" value="1"/>
</dbReference>
<keyword evidence="12" id="KW-0067">ATP-binding</keyword>
<evidence type="ECO:0000256" key="14">
    <source>
        <dbReference type="ARBA" id="ARBA00023152"/>
    </source>
</evidence>
<dbReference type="InterPro" id="IPR001697">
    <property type="entry name" value="Pyr_Knase"/>
</dbReference>
<dbReference type="SUPFAM" id="SSF50800">
    <property type="entry name" value="PK beta-barrel domain-like"/>
    <property type="match status" value="1"/>
</dbReference>
<dbReference type="OrthoDB" id="108365at2759"/>
<comment type="similarity">
    <text evidence="4 17">Belongs to the pyruvate kinase family.</text>
</comment>
<dbReference type="Pfam" id="PF00224">
    <property type="entry name" value="PK"/>
    <property type="match status" value="1"/>
</dbReference>
<dbReference type="GO" id="GO:0004743">
    <property type="term" value="F:pyruvate kinase activity"/>
    <property type="evidence" value="ECO:0007669"/>
    <property type="project" value="UniProtKB-EC"/>
</dbReference>
<evidence type="ECO:0000256" key="3">
    <source>
        <dbReference type="ARBA" id="ARBA00004997"/>
    </source>
</evidence>
<comment type="pathway">
    <text evidence="3 17">Carbohydrate degradation; glycolysis; pyruvate from D-glyceraldehyde 3-phosphate: step 5/5.</text>
</comment>
<evidence type="ECO:0000313" key="21">
    <source>
        <dbReference type="Proteomes" id="UP000002058"/>
    </source>
</evidence>
<dbReference type="FunFam" id="3.40.1380.20:FF:000001">
    <property type="entry name" value="Pyruvate kinase"/>
    <property type="match status" value="1"/>
</dbReference>
<evidence type="ECO:0000256" key="10">
    <source>
        <dbReference type="ARBA" id="ARBA00022741"/>
    </source>
</evidence>
<comment type="cofactor">
    <cofactor evidence="1">
        <name>Mg(2+)</name>
        <dbReference type="ChEBI" id="CHEBI:18420"/>
    </cofactor>
</comment>
<dbReference type="InParanoid" id="C4JF96"/>
<dbReference type="eggNOG" id="KOG2323">
    <property type="taxonomic scope" value="Eukaryota"/>
</dbReference>
<dbReference type="NCBIfam" id="NF004978">
    <property type="entry name" value="PRK06354.1"/>
    <property type="match status" value="1"/>
</dbReference>
<dbReference type="FunFam" id="2.40.33.10:FF:000001">
    <property type="entry name" value="Pyruvate kinase"/>
    <property type="match status" value="1"/>
</dbReference>
<keyword evidence="13 17" id="KW-0460">Magnesium</keyword>
<evidence type="ECO:0000256" key="11">
    <source>
        <dbReference type="ARBA" id="ARBA00022777"/>
    </source>
</evidence>
<dbReference type="PROSITE" id="PS00110">
    <property type="entry name" value="PYRUVATE_KINASE"/>
    <property type="match status" value="1"/>
</dbReference>
<dbReference type="HOGENOM" id="CLU_015439_0_1_1"/>
<dbReference type="SUPFAM" id="SSF52935">
    <property type="entry name" value="PK C-terminal domain-like"/>
    <property type="match status" value="1"/>
</dbReference>
<dbReference type="GO" id="GO:0061621">
    <property type="term" value="P:canonical glycolysis"/>
    <property type="evidence" value="ECO:0007669"/>
    <property type="project" value="EnsemblFungi"/>
</dbReference>
<keyword evidence="10" id="KW-0547">Nucleotide-binding</keyword>
<dbReference type="PANTHER" id="PTHR11817">
    <property type="entry name" value="PYRUVATE KINASE"/>
    <property type="match status" value="1"/>
</dbReference>
<dbReference type="PRINTS" id="PR01050">
    <property type="entry name" value="PYRUVTKNASE"/>
</dbReference>
<evidence type="ECO:0000256" key="2">
    <source>
        <dbReference type="ARBA" id="ARBA00001958"/>
    </source>
</evidence>
<evidence type="ECO:0000256" key="9">
    <source>
        <dbReference type="ARBA" id="ARBA00022723"/>
    </source>
</evidence>
<dbReference type="EC" id="2.7.1.40" evidence="6 17"/>
<dbReference type="AlphaFoldDB" id="C4JF96"/>
<dbReference type="KEGG" id="ure:UREG_02318"/>
<dbReference type="NCBIfam" id="NF004491">
    <property type="entry name" value="PRK05826.1"/>
    <property type="match status" value="1"/>
</dbReference>
<accession>C4JF96</accession>
<dbReference type="InterPro" id="IPR015813">
    <property type="entry name" value="Pyrv/PenolPyrv_kinase-like_dom"/>
</dbReference>
<dbReference type="SUPFAM" id="SSF51621">
    <property type="entry name" value="Phosphoenolpyruvate/pyruvate domain"/>
    <property type="match status" value="1"/>
</dbReference>
<evidence type="ECO:0000256" key="16">
    <source>
        <dbReference type="ARBA" id="ARBA00048152"/>
    </source>
</evidence>
<keyword evidence="21" id="KW-1185">Reference proteome</keyword>
<dbReference type="InterPro" id="IPR015793">
    <property type="entry name" value="Pyrv_Knase_brl"/>
</dbReference>
<evidence type="ECO:0000256" key="5">
    <source>
        <dbReference type="ARBA" id="ARBA00011881"/>
    </source>
</evidence>
<dbReference type="InterPro" id="IPR018209">
    <property type="entry name" value="Pyrv_Knase_AS"/>
</dbReference>
<dbReference type="FunFam" id="3.20.20.60:FF:000001">
    <property type="entry name" value="Pyruvate kinase"/>
    <property type="match status" value="1"/>
</dbReference>
<dbReference type="Proteomes" id="UP000002058">
    <property type="component" value="Unassembled WGS sequence"/>
</dbReference>
<dbReference type="Gene3D" id="2.40.33.10">
    <property type="entry name" value="PK beta-barrel domain-like"/>
    <property type="match status" value="1"/>
</dbReference>
<dbReference type="Gene3D" id="3.20.20.60">
    <property type="entry name" value="Phosphoenolpyruvate-binding domains"/>
    <property type="match status" value="1"/>
</dbReference>
<dbReference type="InterPro" id="IPR040442">
    <property type="entry name" value="Pyrv_kinase-like_dom_sf"/>
</dbReference>
<sequence length="555" mass="61574">MSRNNQNTSSYMASSLSHLSNRMKLEWTSKLSTEYQPAKNYRRTSIICTIGPKTNSVETINILRKGLTTNIRFQHSCFHPNINFVAGLNVVRMNFSHGTHEYHQSVINNAKQAERTQTGRPLAIALDTKGPEIRTGLTPDNKDIPISAGTELNITTHDDFEAKSDNKNLYVDYKNITKVIQKGKLIYVDDGVLSFEVLDVVDDQTLRVKCLNNGTISSKKGVNLPGTDVDLPALSEKDIDDIKFGAKNKVDMIFASFIRRGEDIRRIREVLGEEGHEIQIIAKIENQQGVNNFDEILEEADGVMVARGDLGIEIPAPKVFIAQKMMIAKCNIKGKPVICATQMLESMTYNPRPTRAEVSDVANAVLDGADCVMLSGETAKGNYPREAVAMMHETCLQAEVAIPYFSVFDELRNLCPRPADTVESIAMAAVSASLELNAGAILVLTTSGLTARLLSKYRPVCPIIMVTRNEAAARYSHLYRGVYPFFFPEKKPDFNIKIWQEDVDRRLKWGIAQGLKLEIISKGDSVVCVQGWRGGQGHTNTIRVVPAEPNLGLAE</sequence>
<evidence type="ECO:0000256" key="13">
    <source>
        <dbReference type="ARBA" id="ARBA00022842"/>
    </source>
</evidence>
<feature type="domain" description="Pyruvate kinase barrel" evidence="18">
    <location>
        <begin position="42"/>
        <end position="388"/>
    </location>
</feature>
<reference evidence="21" key="1">
    <citation type="journal article" date="2009" name="Genome Res.">
        <title>Comparative genomic analyses of the human fungal pathogens Coccidioides and their relatives.</title>
        <authorList>
            <person name="Sharpton T.J."/>
            <person name="Stajich J.E."/>
            <person name="Rounsley S.D."/>
            <person name="Gardner M.J."/>
            <person name="Wortman J.R."/>
            <person name="Jordar V.S."/>
            <person name="Maiti R."/>
            <person name="Kodira C.D."/>
            <person name="Neafsey D.E."/>
            <person name="Zeng Q."/>
            <person name="Hung C.-Y."/>
            <person name="McMahan C."/>
            <person name="Muszewska A."/>
            <person name="Grynberg M."/>
            <person name="Mandel M.A."/>
            <person name="Kellner E.M."/>
            <person name="Barker B.M."/>
            <person name="Galgiani J.N."/>
            <person name="Orbach M.J."/>
            <person name="Kirkland T.N."/>
            <person name="Cole G.T."/>
            <person name="Henn M.R."/>
            <person name="Birren B.W."/>
            <person name="Taylor J.W."/>
        </authorList>
    </citation>
    <scope>NUCLEOTIDE SEQUENCE [LARGE SCALE GENOMIC DNA]</scope>
    <source>
        <strain evidence="21">UAMH 1704</strain>
    </source>
</reference>
<keyword evidence="11 17" id="KW-0418">Kinase</keyword>
<evidence type="ECO:0000313" key="20">
    <source>
        <dbReference type="EMBL" id="EEP77469.1"/>
    </source>
</evidence>
<keyword evidence="15 20" id="KW-0670">Pyruvate</keyword>
<dbReference type="InterPro" id="IPR011037">
    <property type="entry name" value="Pyrv_Knase-like_insert_dom_sf"/>
</dbReference>
<evidence type="ECO:0000256" key="6">
    <source>
        <dbReference type="ARBA" id="ARBA00012142"/>
    </source>
</evidence>
<dbReference type="InterPro" id="IPR015795">
    <property type="entry name" value="Pyrv_Knase_C"/>
</dbReference>
<dbReference type="GO" id="GO:0016301">
    <property type="term" value="F:kinase activity"/>
    <property type="evidence" value="ECO:0007669"/>
    <property type="project" value="UniProtKB-KW"/>
</dbReference>
<dbReference type="GO" id="GO:0000287">
    <property type="term" value="F:magnesium ion binding"/>
    <property type="evidence" value="ECO:0007669"/>
    <property type="project" value="InterPro"/>
</dbReference>
<comment type="subunit">
    <text evidence="5">Homotetramer.</text>
</comment>
<dbReference type="OMA" id="RVHHIGE"/>
<keyword evidence="14 17" id="KW-0324">Glycolysis</keyword>
<dbReference type="CDD" id="cd00288">
    <property type="entry name" value="Pyruvate_Kinase"/>
    <property type="match status" value="1"/>
</dbReference>
<proteinExistence type="inferred from homology"/>
<gene>
    <name evidence="20" type="ORF">UREG_02318</name>
</gene>
<evidence type="ECO:0000256" key="17">
    <source>
        <dbReference type="RuleBase" id="RU000504"/>
    </source>
</evidence>
<dbReference type="UniPathway" id="UPA00109">
    <property type="reaction ID" value="UER00188"/>
</dbReference>
<evidence type="ECO:0000256" key="4">
    <source>
        <dbReference type="ARBA" id="ARBA00008663"/>
    </source>
</evidence>
<keyword evidence="8 17" id="KW-0808">Transferase</keyword>
<keyword evidence="9" id="KW-0479">Metal-binding</keyword>
<comment type="catalytic activity">
    <reaction evidence="16 17">
        <text>pyruvate + ATP = phosphoenolpyruvate + ADP + H(+)</text>
        <dbReference type="Rhea" id="RHEA:18157"/>
        <dbReference type="ChEBI" id="CHEBI:15361"/>
        <dbReference type="ChEBI" id="CHEBI:15378"/>
        <dbReference type="ChEBI" id="CHEBI:30616"/>
        <dbReference type="ChEBI" id="CHEBI:58702"/>
        <dbReference type="ChEBI" id="CHEBI:456216"/>
        <dbReference type="EC" id="2.7.1.40"/>
    </reaction>
</comment>
<organism evidence="20 21">
    <name type="scientific">Uncinocarpus reesii (strain UAMH 1704)</name>
    <dbReference type="NCBI Taxonomy" id="336963"/>
    <lineage>
        <taxon>Eukaryota</taxon>
        <taxon>Fungi</taxon>
        <taxon>Dikarya</taxon>
        <taxon>Ascomycota</taxon>
        <taxon>Pezizomycotina</taxon>
        <taxon>Eurotiomycetes</taxon>
        <taxon>Eurotiomycetidae</taxon>
        <taxon>Onygenales</taxon>
        <taxon>Onygenaceae</taxon>
        <taxon>Uncinocarpus</taxon>
    </lineage>
</organism>
<evidence type="ECO:0000256" key="12">
    <source>
        <dbReference type="ARBA" id="ARBA00022840"/>
    </source>
</evidence>
<dbReference type="VEuPathDB" id="FungiDB:UREG_02318"/>
<evidence type="ECO:0000256" key="15">
    <source>
        <dbReference type="ARBA" id="ARBA00023317"/>
    </source>
</evidence>
<dbReference type="FunCoup" id="C4JF96">
    <property type="interactions" value="860"/>
</dbReference>
<dbReference type="GO" id="GO:0030955">
    <property type="term" value="F:potassium ion binding"/>
    <property type="evidence" value="ECO:0007669"/>
    <property type="project" value="InterPro"/>
</dbReference>
<dbReference type="InterPro" id="IPR015806">
    <property type="entry name" value="Pyrv_Knase_insert_dom_sf"/>
</dbReference>
<evidence type="ECO:0000256" key="8">
    <source>
        <dbReference type="ARBA" id="ARBA00022679"/>
    </source>
</evidence>
<dbReference type="NCBIfam" id="TIGR01064">
    <property type="entry name" value="pyruv_kin"/>
    <property type="match status" value="1"/>
</dbReference>
<comment type="cofactor">
    <cofactor evidence="2">
        <name>K(+)</name>
        <dbReference type="ChEBI" id="CHEBI:29103"/>
    </cofactor>
</comment>
<name>C4JF96_UNCRE</name>
<protein>
    <recommendedName>
        <fullName evidence="7 17">Pyruvate kinase</fullName>
        <ecNumber evidence="6 17">2.7.1.40</ecNumber>
    </recommendedName>
</protein>